<dbReference type="Proteomes" id="UP001164286">
    <property type="component" value="Unassembled WGS sequence"/>
</dbReference>
<feature type="non-terminal residue" evidence="1">
    <location>
        <position position="145"/>
    </location>
</feature>
<sequence>QEFRAWLVEQRRLDPDAIPRDKVKREFATFVEDFNTATLPHEKYYNMAQHQARQAAMRNGETAVEPLKYDPRADEKAHVARLRATHVPDEADLTREEIVELRRLERERVEASKRRQLGLEIPKNLGVRTVEVPIETWQDPNLFHS</sequence>
<dbReference type="AlphaFoldDB" id="A0AA38H491"/>
<keyword evidence="2" id="KW-1185">Reference proteome</keyword>
<dbReference type="PANTHER" id="PTHR34689:SF1">
    <property type="entry name" value="NUCLEIC ACID-BINDING PROTEIN"/>
    <property type="match status" value="1"/>
</dbReference>
<dbReference type="PANTHER" id="PTHR34689">
    <property type="entry name" value="NUCLEIC ACID-BINDING PROTEIN"/>
    <property type="match status" value="1"/>
</dbReference>
<evidence type="ECO:0000313" key="2">
    <source>
        <dbReference type="Proteomes" id="UP001164286"/>
    </source>
</evidence>
<proteinExistence type="predicted"/>
<dbReference type="GeneID" id="77724978"/>
<name>A0AA38H491_9TREE</name>
<evidence type="ECO:0000313" key="1">
    <source>
        <dbReference type="EMBL" id="KAI9633562.1"/>
    </source>
</evidence>
<reference evidence="1" key="1">
    <citation type="journal article" date="2022" name="G3 (Bethesda)">
        <title>High quality genome of the basidiomycete yeast Dioszegia hungarica PDD-24b-2 isolated from cloud water.</title>
        <authorList>
            <person name="Jarrige D."/>
            <person name="Haridas S."/>
            <person name="Bleykasten-Grosshans C."/>
            <person name="Joly M."/>
            <person name="Nadalig T."/>
            <person name="Sancelme M."/>
            <person name="Vuilleumier S."/>
            <person name="Grigoriev I.V."/>
            <person name="Amato P."/>
            <person name="Bringel F."/>
        </authorList>
    </citation>
    <scope>NUCLEOTIDE SEQUENCE</scope>
    <source>
        <strain evidence="1">PDD-24b-2</strain>
    </source>
</reference>
<comment type="caution">
    <text evidence="1">The sequence shown here is derived from an EMBL/GenBank/DDBJ whole genome shotgun (WGS) entry which is preliminary data.</text>
</comment>
<organism evidence="1 2">
    <name type="scientific">Dioszegia hungarica</name>
    <dbReference type="NCBI Taxonomy" id="4972"/>
    <lineage>
        <taxon>Eukaryota</taxon>
        <taxon>Fungi</taxon>
        <taxon>Dikarya</taxon>
        <taxon>Basidiomycota</taxon>
        <taxon>Agaricomycotina</taxon>
        <taxon>Tremellomycetes</taxon>
        <taxon>Tremellales</taxon>
        <taxon>Bulleribasidiaceae</taxon>
        <taxon>Dioszegia</taxon>
    </lineage>
</organism>
<dbReference type="EMBL" id="JAKWFO010000008">
    <property type="protein sequence ID" value="KAI9633562.1"/>
    <property type="molecule type" value="Genomic_DNA"/>
</dbReference>
<protein>
    <submittedName>
        <fullName evidence="1">Uncharacterized protein</fullName>
    </submittedName>
</protein>
<accession>A0AA38H491</accession>
<dbReference type="RefSeq" id="XP_052943339.1">
    <property type="nucleotide sequence ID" value="XM_053085777.1"/>
</dbReference>
<gene>
    <name evidence="1" type="ORF">MKK02DRAFT_17374</name>
</gene>